<accession>A0ABM5ELY8</accession>
<sequence length="145" mass="16042">MDGPRGSGEEAPGEAGGQLPLLFPDRRRRAYRRVTAGTLQDQPRKWKCFFYQFFQCGETLKNRRLEIPWQPPADSSNAVGTEVSSPCLEKKIVKKKIKGIRWGDLVALGQQVFSRNQRGSTTLSVTQTSSARSGSRSSGGPVMNL</sequence>
<dbReference type="GeneID" id="110072435"/>
<dbReference type="Proteomes" id="UP001652642">
    <property type="component" value="Chromosome 7"/>
</dbReference>
<protein>
    <submittedName>
        <fullName evidence="3">Pleckstrin homology domain-containing family J member 1 isoform X2</fullName>
    </submittedName>
</protein>
<proteinExistence type="predicted"/>
<gene>
    <name evidence="3" type="primary">PLEKHJ1</name>
</gene>
<evidence type="ECO:0000313" key="2">
    <source>
        <dbReference type="Proteomes" id="UP001652642"/>
    </source>
</evidence>
<feature type="compositionally biased region" description="Low complexity" evidence="1">
    <location>
        <begin position="129"/>
        <end position="145"/>
    </location>
</feature>
<reference evidence="3" key="1">
    <citation type="submission" date="2025-08" db="UniProtKB">
        <authorList>
            <consortium name="RefSeq"/>
        </authorList>
    </citation>
    <scope>IDENTIFICATION</scope>
</reference>
<name>A0ABM5ELY8_9SAUR</name>
<evidence type="ECO:0000256" key="1">
    <source>
        <dbReference type="SAM" id="MobiDB-lite"/>
    </source>
</evidence>
<feature type="region of interest" description="Disordered" evidence="1">
    <location>
        <begin position="119"/>
        <end position="145"/>
    </location>
</feature>
<organism evidence="2 3">
    <name type="scientific">Pogona vitticeps</name>
    <name type="common">central bearded dragon</name>
    <dbReference type="NCBI Taxonomy" id="103695"/>
    <lineage>
        <taxon>Eukaryota</taxon>
        <taxon>Metazoa</taxon>
        <taxon>Chordata</taxon>
        <taxon>Craniata</taxon>
        <taxon>Vertebrata</taxon>
        <taxon>Euteleostomi</taxon>
        <taxon>Lepidosauria</taxon>
        <taxon>Squamata</taxon>
        <taxon>Bifurcata</taxon>
        <taxon>Unidentata</taxon>
        <taxon>Episquamata</taxon>
        <taxon>Toxicofera</taxon>
        <taxon>Iguania</taxon>
        <taxon>Acrodonta</taxon>
        <taxon>Agamidae</taxon>
        <taxon>Amphibolurinae</taxon>
        <taxon>Pogona</taxon>
    </lineage>
</organism>
<feature type="compositionally biased region" description="Polar residues" evidence="1">
    <location>
        <begin position="119"/>
        <end position="128"/>
    </location>
</feature>
<dbReference type="RefSeq" id="XP_072834170.1">
    <property type="nucleotide sequence ID" value="XM_072978069.1"/>
</dbReference>
<evidence type="ECO:0000313" key="3">
    <source>
        <dbReference type="RefSeq" id="XP_072834170.1"/>
    </source>
</evidence>
<feature type="region of interest" description="Disordered" evidence="1">
    <location>
        <begin position="1"/>
        <end position="22"/>
    </location>
</feature>
<keyword evidence="2" id="KW-1185">Reference proteome</keyword>